<dbReference type="AlphaFoldDB" id="A0A166ABW3"/>
<dbReference type="SUPFAM" id="SSF51395">
    <property type="entry name" value="FMN-linked oxidoreductases"/>
    <property type="match status" value="1"/>
</dbReference>
<sequence>MIYKCLICGHIHNEEATGVLLKDLDKCPTCKQDISNFVEVENSDSISEIQKETLDLSYPKEFAKSDKDIRQMDAIHQMAISGQSLIAAMYTDLPMPNWDDILLLGCQLNPQPLESDIDVNTTTVIGKTAKKPLVIESPIYITHMSFGALSRESKIALSKGSAGIKTAQCSGEGGILPEEMENAYKYIFEYVPNKYSLSDENLKNSDAIEIKIGQSTKPGLGGQLQGEKVTSEIANIRNKSVGQDIHSPATIPEVNSKEDLKELVSHLRKKSEGRPIGLKFAAGRIEDDLEYACYAKPDFITIDGRGGSTGASPKIIRDSTSVPTIYALSRAREYLDNHNSNITLTITGGLRISSDFAKALALGADAIAIGTGALIASACQQYKVCHTGYCPVGVATQNPENRKRLKIESSAKRVENYLKVSTEELKQFARITGHNNVHDLDINDLCTINSEISNYTNIKHA</sequence>
<dbReference type="OrthoDB" id="2837at2157"/>
<evidence type="ECO:0000313" key="5">
    <source>
        <dbReference type="Proteomes" id="UP000077428"/>
    </source>
</evidence>
<evidence type="ECO:0000259" key="3">
    <source>
        <dbReference type="Pfam" id="PF01645"/>
    </source>
</evidence>
<dbReference type="Gene3D" id="3.20.20.70">
    <property type="entry name" value="Aldolase class I"/>
    <property type="match status" value="1"/>
</dbReference>
<dbReference type="PANTHER" id="PTHR43819">
    <property type="entry name" value="ARCHAEAL-TYPE GLUTAMATE SYNTHASE [NADPH]"/>
    <property type="match status" value="1"/>
</dbReference>
<keyword evidence="2" id="KW-0028">Amino-acid biosynthesis</keyword>
<dbReference type="InterPro" id="IPR002932">
    <property type="entry name" value="Glu_synthdom"/>
</dbReference>
<keyword evidence="2" id="KW-0314">Glutamate biosynthesis</keyword>
<keyword evidence="2 4" id="KW-0560">Oxidoreductase</keyword>
<reference evidence="5" key="1">
    <citation type="journal article" date="2016" name="Genome Announc.">
        <title>Draft Genome Sequences of Methanobrevibacter curvatus DSM11111, Methanobrevibacter cuticularis DSM11139, Methanobrevibacter filiformis DSM11501, and Methanobrevibacter oralis DSM7256.</title>
        <authorList>
            <person name="Poehlein A."/>
            <person name="Seedorf H."/>
        </authorList>
    </citation>
    <scope>NUCLEOTIDE SEQUENCE [LARGE SCALE GENOMIC DNA]</scope>
    <source>
        <strain evidence="5">DSM 7256 / JCM 30027 / ZR</strain>
    </source>
</reference>
<dbReference type="PANTHER" id="PTHR43819:SF1">
    <property type="entry name" value="ARCHAEAL-TYPE GLUTAMATE SYNTHASE [NADPH]"/>
    <property type="match status" value="1"/>
</dbReference>
<evidence type="ECO:0000313" key="4">
    <source>
        <dbReference type="EMBL" id="KZX11833.1"/>
    </source>
</evidence>
<dbReference type="InterPro" id="IPR013785">
    <property type="entry name" value="Aldolase_TIM"/>
</dbReference>
<dbReference type="CDD" id="cd00350">
    <property type="entry name" value="rubredoxin_like"/>
    <property type="match status" value="1"/>
</dbReference>
<comment type="cofactor">
    <cofactor evidence="2">
        <name>FMN</name>
        <dbReference type="ChEBI" id="CHEBI:58210"/>
    </cofactor>
</comment>
<keyword evidence="2" id="KW-0285">Flavoprotein</keyword>
<comment type="catalytic activity">
    <reaction evidence="2">
        <text>2 L-glutamate + NADP(+) = L-glutamine + 2-oxoglutarate + NADPH + H(+)</text>
        <dbReference type="Rhea" id="RHEA:15501"/>
        <dbReference type="ChEBI" id="CHEBI:15378"/>
        <dbReference type="ChEBI" id="CHEBI:16810"/>
        <dbReference type="ChEBI" id="CHEBI:29985"/>
        <dbReference type="ChEBI" id="CHEBI:57783"/>
        <dbReference type="ChEBI" id="CHEBI:58349"/>
        <dbReference type="ChEBI" id="CHEBI:58359"/>
        <dbReference type="EC" id="1.4.1.13"/>
    </reaction>
</comment>
<dbReference type="SUPFAM" id="SSF57802">
    <property type="entry name" value="Rubredoxin-like"/>
    <property type="match status" value="1"/>
</dbReference>
<dbReference type="PIRSF" id="PIRSF006429">
    <property type="entry name" value="GOGAT_lg_2"/>
    <property type="match status" value="1"/>
</dbReference>
<keyword evidence="2" id="KW-0288">FMN</keyword>
<name>A0A166ABW3_METOA</name>
<evidence type="ECO:0000256" key="1">
    <source>
        <dbReference type="ARBA" id="ARBA00009716"/>
    </source>
</evidence>
<protein>
    <recommendedName>
        <fullName evidence="2">Archaeal glutamate synthase [NADPH]</fullName>
        <ecNumber evidence="2">1.4.1.13</ecNumber>
    </recommendedName>
</protein>
<dbReference type="EC" id="1.4.1.13" evidence="2"/>
<dbReference type="RefSeq" id="WP_042692055.1">
    <property type="nucleotide sequence ID" value="NZ_CABMAB010000003.1"/>
</dbReference>
<dbReference type="GO" id="GO:0004355">
    <property type="term" value="F:glutamate synthase (NADPH) activity"/>
    <property type="evidence" value="ECO:0007669"/>
    <property type="project" value="UniProtKB-EC"/>
</dbReference>
<dbReference type="Pfam" id="PF01645">
    <property type="entry name" value="Glu_synthase"/>
    <property type="match status" value="1"/>
</dbReference>
<organism evidence="4 5">
    <name type="scientific">Methanobrevibacter oralis</name>
    <dbReference type="NCBI Taxonomy" id="66851"/>
    <lineage>
        <taxon>Archaea</taxon>
        <taxon>Methanobacteriati</taxon>
        <taxon>Methanobacteriota</taxon>
        <taxon>Methanomada group</taxon>
        <taxon>Methanobacteria</taxon>
        <taxon>Methanobacteriales</taxon>
        <taxon>Methanobacteriaceae</taxon>
        <taxon>Methanobrevibacter</taxon>
    </lineage>
</organism>
<keyword evidence="2" id="KW-0521">NADP</keyword>
<accession>A0A166ABW3</accession>
<evidence type="ECO:0000256" key="2">
    <source>
        <dbReference type="PIRNR" id="PIRNR006429"/>
    </source>
</evidence>
<dbReference type="Proteomes" id="UP000077428">
    <property type="component" value="Unassembled WGS sequence"/>
</dbReference>
<dbReference type="STRING" id="66851.MBORA_13730"/>
<dbReference type="GO" id="GO:0006537">
    <property type="term" value="P:glutamate biosynthetic process"/>
    <property type="evidence" value="ECO:0007669"/>
    <property type="project" value="UniProtKB-KW"/>
</dbReference>
<dbReference type="CDD" id="cd02808">
    <property type="entry name" value="GltS_FMN"/>
    <property type="match status" value="1"/>
</dbReference>
<gene>
    <name evidence="4" type="primary">gltA</name>
    <name evidence="4" type="ORF">MBORA_13730</name>
</gene>
<feature type="domain" description="Glutamate synthase" evidence="3">
    <location>
        <begin position="114"/>
        <end position="434"/>
    </location>
</feature>
<dbReference type="InterPro" id="IPR024188">
    <property type="entry name" value="GltB"/>
</dbReference>
<proteinExistence type="inferred from homology"/>
<comment type="similarity">
    <text evidence="1 2">Belongs to the glutamate synthase family.</text>
</comment>
<dbReference type="Gene3D" id="2.20.28.10">
    <property type="match status" value="1"/>
</dbReference>
<dbReference type="PATRIC" id="fig|66851.6.peg.1491"/>
<comment type="caution">
    <text evidence="4">The sequence shown here is derived from an EMBL/GenBank/DDBJ whole genome shotgun (WGS) entry which is preliminary data.</text>
</comment>
<dbReference type="EMBL" id="LWMU01000081">
    <property type="protein sequence ID" value="KZX11833.1"/>
    <property type="molecule type" value="Genomic_DNA"/>
</dbReference>
<keyword evidence="5" id="KW-1185">Reference proteome</keyword>